<dbReference type="Proteomes" id="UP000014809">
    <property type="component" value="Chromosome"/>
</dbReference>
<accession>S4XGL8</accession>
<evidence type="ECO:0000313" key="1">
    <source>
        <dbReference type="EMBL" id="AGP31729.1"/>
    </source>
</evidence>
<dbReference type="HOGENOM" id="CLU_876375_0_0_11"/>
<dbReference type="SUPFAM" id="SSF52540">
    <property type="entry name" value="P-loop containing nucleoside triphosphate hydrolases"/>
    <property type="match status" value="1"/>
</dbReference>
<dbReference type="STRING" id="1200352.A606_10450"/>
<dbReference type="AlphaFoldDB" id="S4XGL8"/>
<dbReference type="eggNOG" id="ENOG5031PGR">
    <property type="taxonomic scope" value="Bacteria"/>
</dbReference>
<evidence type="ECO:0000313" key="2">
    <source>
        <dbReference type="Proteomes" id="UP000014809"/>
    </source>
</evidence>
<dbReference type="InterPro" id="IPR027417">
    <property type="entry name" value="P-loop_NTPase"/>
</dbReference>
<keyword evidence="2" id="KW-1185">Reference proteome</keyword>
<gene>
    <name evidence="1" type="ORF">A606_10450</name>
</gene>
<reference evidence="1 2" key="1">
    <citation type="submission" date="2012-06" db="EMBL/GenBank/DDBJ databases">
        <title>Complete genome sequence of Corynebacterium terpenotabidum Y-11 (=DSM 44721).</title>
        <authorList>
            <person name="Ruckert C."/>
            <person name="Albersmeier A."/>
            <person name="Al-Dilaimi A."/>
            <person name="Szczepanowski R."/>
            <person name="Kalinowski J."/>
        </authorList>
    </citation>
    <scope>NUCLEOTIDE SEQUENCE [LARGE SCALE GENOMIC DNA]</scope>
    <source>
        <strain evidence="1 2">Y-11</strain>
    </source>
</reference>
<organism evidence="1 2">
    <name type="scientific">Corynebacterium terpenotabidum Y-11</name>
    <dbReference type="NCBI Taxonomy" id="1200352"/>
    <lineage>
        <taxon>Bacteria</taxon>
        <taxon>Bacillati</taxon>
        <taxon>Actinomycetota</taxon>
        <taxon>Actinomycetes</taxon>
        <taxon>Mycobacteriales</taxon>
        <taxon>Corynebacteriaceae</taxon>
        <taxon>Corynebacterium</taxon>
    </lineage>
</organism>
<sequence length="317" mass="32352">MADQTLADDVALIIAVIGRERVTDRAPEDAREVIVIRDAGDAMDADPSGRVPALITDLTADGVAVRTVRVAADTSPDPGDADFLLPAQSTDLAAHLGAVDRPDCAVIGAVGGAGTSTLAVALAGALADPALGGDGRALLVDGSGRGDLDHLLALEEEPGRRLVELVGALGGTGLSAPMLRDLPWAGDVAVLTGAGTVPEKLTVDSPVVRDLGRWTPSMTAATVASSTVLVIPATVPGTLAGRDILTRIPGALVVLRETPRAALEWNDALTILGRVPDVTWADDPHLTAETDHGHLVPDLHSTGTAGTAAARLIDGRW</sequence>
<protein>
    <submittedName>
        <fullName evidence="1">Uncharacterized protein</fullName>
    </submittedName>
</protein>
<dbReference type="EMBL" id="CP003696">
    <property type="protein sequence ID" value="AGP31729.1"/>
    <property type="molecule type" value="Genomic_DNA"/>
</dbReference>
<proteinExistence type="predicted"/>
<dbReference type="Gene3D" id="3.40.50.300">
    <property type="entry name" value="P-loop containing nucleotide triphosphate hydrolases"/>
    <property type="match status" value="1"/>
</dbReference>
<dbReference type="PATRIC" id="fig|1200352.3.peg.2131"/>
<name>S4XGL8_9CORY</name>
<dbReference type="KEGG" id="cter:A606_10450"/>